<dbReference type="InterPro" id="IPR002347">
    <property type="entry name" value="SDR_fam"/>
</dbReference>
<dbReference type="SUPFAM" id="SSF51735">
    <property type="entry name" value="NAD(P)-binding Rossmann-fold domains"/>
    <property type="match status" value="1"/>
</dbReference>
<evidence type="ECO:0000256" key="2">
    <source>
        <dbReference type="ARBA" id="ARBA00023002"/>
    </source>
</evidence>
<dbReference type="PRINTS" id="PR00081">
    <property type="entry name" value="GDHRDH"/>
</dbReference>
<organism evidence="3 4">
    <name type="scientific">Thelonectria olida</name>
    <dbReference type="NCBI Taxonomy" id="1576542"/>
    <lineage>
        <taxon>Eukaryota</taxon>
        <taxon>Fungi</taxon>
        <taxon>Dikarya</taxon>
        <taxon>Ascomycota</taxon>
        <taxon>Pezizomycotina</taxon>
        <taxon>Sordariomycetes</taxon>
        <taxon>Hypocreomycetidae</taxon>
        <taxon>Hypocreales</taxon>
        <taxon>Nectriaceae</taxon>
        <taxon>Thelonectria</taxon>
    </lineage>
</organism>
<dbReference type="Proteomes" id="UP000777438">
    <property type="component" value="Unassembled WGS sequence"/>
</dbReference>
<dbReference type="OrthoDB" id="1933717at2759"/>
<accession>A0A9P9ALB8</accession>
<evidence type="ECO:0008006" key="5">
    <source>
        <dbReference type="Google" id="ProtNLM"/>
    </source>
</evidence>
<evidence type="ECO:0000313" key="3">
    <source>
        <dbReference type="EMBL" id="KAH6880662.1"/>
    </source>
</evidence>
<evidence type="ECO:0000313" key="4">
    <source>
        <dbReference type="Proteomes" id="UP000777438"/>
    </source>
</evidence>
<reference evidence="3 4" key="1">
    <citation type="journal article" date="2021" name="Nat. Commun.">
        <title>Genetic determinants of endophytism in the Arabidopsis root mycobiome.</title>
        <authorList>
            <person name="Mesny F."/>
            <person name="Miyauchi S."/>
            <person name="Thiergart T."/>
            <person name="Pickel B."/>
            <person name="Atanasova L."/>
            <person name="Karlsson M."/>
            <person name="Huettel B."/>
            <person name="Barry K.W."/>
            <person name="Haridas S."/>
            <person name="Chen C."/>
            <person name="Bauer D."/>
            <person name="Andreopoulos W."/>
            <person name="Pangilinan J."/>
            <person name="LaButti K."/>
            <person name="Riley R."/>
            <person name="Lipzen A."/>
            <person name="Clum A."/>
            <person name="Drula E."/>
            <person name="Henrissat B."/>
            <person name="Kohler A."/>
            <person name="Grigoriev I.V."/>
            <person name="Martin F.M."/>
            <person name="Hacquard S."/>
        </authorList>
    </citation>
    <scope>NUCLEOTIDE SEQUENCE [LARGE SCALE GENOMIC DNA]</scope>
    <source>
        <strain evidence="3 4">MPI-CAGE-CH-0241</strain>
    </source>
</reference>
<keyword evidence="2" id="KW-0560">Oxidoreductase</keyword>
<dbReference type="PANTHER" id="PTHR42901:SF1">
    <property type="entry name" value="ALCOHOL DEHYDROGENASE"/>
    <property type="match status" value="1"/>
</dbReference>
<dbReference type="PANTHER" id="PTHR42901">
    <property type="entry name" value="ALCOHOL DEHYDROGENASE"/>
    <property type="match status" value="1"/>
</dbReference>
<comment type="similarity">
    <text evidence="1">Belongs to the short-chain dehydrogenases/reductases (SDR) family.</text>
</comment>
<proteinExistence type="inferred from homology"/>
<dbReference type="Gene3D" id="3.40.50.720">
    <property type="entry name" value="NAD(P)-binding Rossmann-like Domain"/>
    <property type="match status" value="1"/>
</dbReference>
<evidence type="ECO:0000256" key="1">
    <source>
        <dbReference type="ARBA" id="ARBA00006484"/>
    </source>
</evidence>
<keyword evidence="4" id="KW-1185">Reference proteome</keyword>
<dbReference type="Pfam" id="PF00106">
    <property type="entry name" value="adh_short"/>
    <property type="match status" value="1"/>
</dbReference>
<dbReference type="InterPro" id="IPR036291">
    <property type="entry name" value="NAD(P)-bd_dom_sf"/>
</dbReference>
<dbReference type="EMBL" id="JAGPYM010000025">
    <property type="protein sequence ID" value="KAH6880662.1"/>
    <property type="molecule type" value="Genomic_DNA"/>
</dbReference>
<dbReference type="CDD" id="cd05233">
    <property type="entry name" value="SDR_c"/>
    <property type="match status" value="1"/>
</dbReference>
<dbReference type="AlphaFoldDB" id="A0A9P9ALB8"/>
<gene>
    <name evidence="3" type="ORF">B0T10DRAFT_446296</name>
</gene>
<comment type="caution">
    <text evidence="3">The sequence shown here is derived from an EMBL/GenBank/DDBJ whole genome shotgun (WGS) entry which is preliminary data.</text>
</comment>
<sequence length="300" mass="32672">MESLPVDFFVKSMQFTKNVSRDQYPSIDPKDPDLSMAGKVVIITGASKGIGARGFVPAFAKAGAKALILVARDIQRLKEVATKVKEINPSVETLTFSLDISDNKAVKGLYEKIKTDYGHADILINNAGLMKAQGNIKDLDPEVWIEDLSLNTQGTFLFTTYFLKSLPSDDTKATIINMTSGMAYGIFPGASAYSIGKLNNLQLAALVAAENPNVTAIALHPGVVMTDMLAPEFKRFAFDTPELVGGTAVWLATEKAKFLSGRFVGCNWNVDDLYERREEIQSGKLLQIDLTGTFGADQFN</sequence>
<dbReference type="GO" id="GO:0016491">
    <property type="term" value="F:oxidoreductase activity"/>
    <property type="evidence" value="ECO:0007669"/>
    <property type="project" value="UniProtKB-KW"/>
</dbReference>
<protein>
    <recommendedName>
        <fullName evidence="5">NAD(P)-binding protein</fullName>
    </recommendedName>
</protein>
<name>A0A9P9ALB8_9HYPO</name>